<sequence>MNINNLIKKNGYYECKVNCFDELLLLLRPENLELNHLMRDLRESSLTGFIREAAEENLDSEQLIFRGQCDSDWELLSSIDRINNEDLHEDDPINFFIKNTIEFRILNDFQNNCDACAIQIPSDSNSLRIQQNNSFINGINSNSFEQWFDEPHFELAAFAQHYGVPTRLLDWTHHPLTAVYFVTSGVFKSYLNKSKENRLKYKNFAIWVFNSVFPKEMGSVQVLKVPTSINAHASHQSGCFSLVKPSNQLFKKYETPIKINDCFEDLEMDWRLLKIVASIEFAEQLYEICSKYNFNAGHLFRSADGAAKLTNENYLKRVFSSIYRKGAN</sequence>
<feature type="domain" description="FRG" evidence="1">
    <location>
        <begin position="59"/>
        <end position="188"/>
    </location>
</feature>
<dbReference type="AlphaFoldDB" id="A0AAW8JH45"/>
<dbReference type="SMART" id="SM00901">
    <property type="entry name" value="FRG"/>
    <property type="match status" value="1"/>
</dbReference>
<protein>
    <submittedName>
        <fullName evidence="2">FRG domain-containing protein</fullName>
    </submittedName>
</protein>
<proteinExistence type="predicted"/>
<name>A0AAW8JH45_9GAMM</name>
<dbReference type="EMBL" id="JAVIDA010000004">
    <property type="protein sequence ID" value="MDQ9070752.1"/>
    <property type="molecule type" value="Genomic_DNA"/>
</dbReference>
<dbReference type="Pfam" id="PF08867">
    <property type="entry name" value="FRG"/>
    <property type="match status" value="1"/>
</dbReference>
<evidence type="ECO:0000259" key="1">
    <source>
        <dbReference type="SMART" id="SM00901"/>
    </source>
</evidence>
<dbReference type="RefSeq" id="WP_308955319.1">
    <property type="nucleotide sequence ID" value="NZ_JAVICY010000002.1"/>
</dbReference>
<accession>A0AAW8JH45</accession>
<dbReference type="InterPro" id="IPR014966">
    <property type="entry name" value="FRG-dom"/>
</dbReference>
<reference evidence="2" key="1">
    <citation type="submission" date="2023-08" db="EMBL/GenBank/DDBJ databases">
        <title>Emergence of clinically-relevant ST2 carbapenem-resistant Acinetobacter baumannii strains in hospital sewages in Zhejiang, East of China.</title>
        <authorList>
            <person name="Kaichao C."/>
            <person name="Zhang R."/>
        </authorList>
    </citation>
    <scope>NUCLEOTIDE SEQUENCE</scope>
    <source>
        <strain evidence="2">M-SY-60</strain>
    </source>
</reference>
<evidence type="ECO:0000313" key="2">
    <source>
        <dbReference type="EMBL" id="MDQ9070752.1"/>
    </source>
</evidence>
<gene>
    <name evidence="2" type="ORF">RFH51_04670</name>
</gene>
<comment type="caution">
    <text evidence="2">The sequence shown here is derived from an EMBL/GenBank/DDBJ whole genome shotgun (WGS) entry which is preliminary data.</text>
</comment>
<organism evidence="2 3">
    <name type="scientific">Acinetobacter gerneri</name>
    <dbReference type="NCBI Taxonomy" id="202952"/>
    <lineage>
        <taxon>Bacteria</taxon>
        <taxon>Pseudomonadati</taxon>
        <taxon>Pseudomonadota</taxon>
        <taxon>Gammaproteobacteria</taxon>
        <taxon>Moraxellales</taxon>
        <taxon>Moraxellaceae</taxon>
        <taxon>Acinetobacter</taxon>
    </lineage>
</organism>
<evidence type="ECO:0000313" key="3">
    <source>
        <dbReference type="Proteomes" id="UP001243195"/>
    </source>
</evidence>
<dbReference type="Proteomes" id="UP001243195">
    <property type="component" value="Unassembled WGS sequence"/>
</dbReference>